<dbReference type="Proteomes" id="UP000601522">
    <property type="component" value="Unassembled WGS sequence"/>
</dbReference>
<evidence type="ECO:0000313" key="11">
    <source>
        <dbReference type="EMBL" id="MBC8591409.1"/>
    </source>
</evidence>
<dbReference type="EMBL" id="JACRTK010000004">
    <property type="protein sequence ID" value="MBC8591409.1"/>
    <property type="molecule type" value="Genomic_DNA"/>
</dbReference>
<protein>
    <recommendedName>
        <fullName evidence="10">Cobalt transport protein CbiN</fullName>
    </recommendedName>
    <alternativeName>
        <fullName evidence="10">Energy-coupling factor transporter probable substrate-capture protein CbiN</fullName>
        <shortName evidence="10">ECF transporter S component CbiN</shortName>
    </alternativeName>
</protein>
<evidence type="ECO:0000256" key="9">
    <source>
        <dbReference type="ARBA" id="ARBA00023285"/>
    </source>
</evidence>
<comment type="caution">
    <text evidence="11">The sequence shown here is derived from an EMBL/GenBank/DDBJ whole genome shotgun (WGS) entry which is preliminary data.</text>
</comment>
<comment type="subcellular location">
    <subcellularLocation>
        <location evidence="10">Cell membrane</location>
        <topology evidence="10">Multi-pass membrane protein</topology>
    </subcellularLocation>
</comment>
<evidence type="ECO:0000256" key="2">
    <source>
        <dbReference type="ARBA" id="ARBA00022448"/>
    </source>
</evidence>
<dbReference type="PANTHER" id="PTHR38662">
    <property type="entry name" value="COBALT TRANSPORT PROTEIN CBIN"/>
    <property type="match status" value="1"/>
</dbReference>
<keyword evidence="8 10" id="KW-0472">Membrane</keyword>
<keyword evidence="2 10" id="KW-0813">Transport</keyword>
<gene>
    <name evidence="10" type="primary">cbiN</name>
    <name evidence="11" type="ORF">H8689_09830</name>
</gene>
<comment type="similarity">
    <text evidence="10">Belongs to the CbiN family.</text>
</comment>
<comment type="function">
    <text evidence="10">Part of the energy-coupling factor (ECF) transporter complex CbiMNOQ involved in cobalt import.</text>
</comment>
<feature type="transmembrane region" description="Helical" evidence="10">
    <location>
        <begin position="67"/>
        <end position="87"/>
    </location>
</feature>
<dbReference type="NCBIfam" id="TIGR01165">
    <property type="entry name" value="cbiN"/>
    <property type="match status" value="1"/>
</dbReference>
<dbReference type="InterPro" id="IPR003705">
    <property type="entry name" value="CbiN"/>
</dbReference>
<dbReference type="Pfam" id="PF02553">
    <property type="entry name" value="CbiN"/>
    <property type="match status" value="1"/>
</dbReference>
<evidence type="ECO:0000256" key="8">
    <source>
        <dbReference type="ARBA" id="ARBA00023136"/>
    </source>
</evidence>
<keyword evidence="1 10" id="KW-0171">Cobalt transport</keyword>
<evidence type="ECO:0000256" key="4">
    <source>
        <dbReference type="ARBA" id="ARBA00022573"/>
    </source>
</evidence>
<evidence type="ECO:0000256" key="6">
    <source>
        <dbReference type="ARBA" id="ARBA00022989"/>
    </source>
</evidence>
<evidence type="ECO:0000313" key="12">
    <source>
        <dbReference type="Proteomes" id="UP000601522"/>
    </source>
</evidence>
<accession>A0A926F3V7</accession>
<organism evidence="11 12">
    <name type="scientific">Wansuia hejianensis</name>
    <dbReference type="NCBI Taxonomy" id="2763667"/>
    <lineage>
        <taxon>Bacteria</taxon>
        <taxon>Bacillati</taxon>
        <taxon>Bacillota</taxon>
        <taxon>Clostridia</taxon>
        <taxon>Lachnospirales</taxon>
        <taxon>Lachnospiraceae</taxon>
        <taxon>Wansuia</taxon>
    </lineage>
</organism>
<evidence type="ECO:0000256" key="5">
    <source>
        <dbReference type="ARBA" id="ARBA00022692"/>
    </source>
</evidence>
<dbReference type="AlphaFoldDB" id="A0A926F3V7"/>
<evidence type="ECO:0000256" key="1">
    <source>
        <dbReference type="ARBA" id="ARBA00022426"/>
    </source>
</evidence>
<keyword evidence="12" id="KW-1185">Reference proteome</keyword>
<keyword evidence="7 10" id="KW-0406">Ion transport</keyword>
<comment type="subunit">
    <text evidence="10">Forms an energy-coupling factor (ECF) transporter complex composed of an ATP-binding protein (A component, CbiO), a transmembrane protein (T component, CbiQ) and 2 possible substrate-capture proteins (S components, CbiM and CbiN) of unknown stoichimetry.</text>
</comment>
<proteinExistence type="inferred from homology"/>
<keyword evidence="4 10" id="KW-0169">Cobalamin biosynthesis</keyword>
<dbReference type="GO" id="GO:0015087">
    <property type="term" value="F:cobalt ion transmembrane transporter activity"/>
    <property type="evidence" value="ECO:0007669"/>
    <property type="project" value="UniProtKB-UniRule"/>
</dbReference>
<keyword evidence="9 10" id="KW-0170">Cobalt</keyword>
<keyword evidence="3 10" id="KW-1003">Cell membrane</keyword>
<keyword evidence="6 10" id="KW-1133">Transmembrane helix</keyword>
<dbReference type="PANTHER" id="PTHR38662:SF1">
    <property type="entry name" value="COBALT TRANSPORT PROTEIN CBIN"/>
    <property type="match status" value="1"/>
</dbReference>
<name>A0A926F3V7_9FIRM</name>
<dbReference type="GO" id="GO:0005886">
    <property type="term" value="C:plasma membrane"/>
    <property type="evidence" value="ECO:0007669"/>
    <property type="project" value="UniProtKB-SubCell"/>
</dbReference>
<feature type="transmembrane region" description="Helical" evidence="10">
    <location>
        <begin position="7"/>
        <end position="25"/>
    </location>
</feature>
<dbReference type="HAMAP" id="MF_00330">
    <property type="entry name" value="CbiN"/>
    <property type="match status" value="1"/>
</dbReference>
<evidence type="ECO:0000256" key="10">
    <source>
        <dbReference type="HAMAP-Rule" id="MF_00330"/>
    </source>
</evidence>
<sequence>MKQSNKTNLLLLFLAIVIIITPLLLKKDSEFEGADGQAEGVIEEINPEYEPWMEPLWEPPSGEIESLLFSLQVAIGAGAIGYILGTFKERKKLANNR</sequence>
<dbReference type="GO" id="GO:0009236">
    <property type="term" value="P:cobalamin biosynthetic process"/>
    <property type="evidence" value="ECO:0007669"/>
    <property type="project" value="UniProtKB-UniRule"/>
</dbReference>
<keyword evidence="5 10" id="KW-0812">Transmembrane</keyword>
<evidence type="ECO:0000256" key="3">
    <source>
        <dbReference type="ARBA" id="ARBA00022475"/>
    </source>
</evidence>
<comment type="pathway">
    <text evidence="10">Cofactor biosynthesis; adenosylcobalamin biosynthesis.</text>
</comment>
<evidence type="ECO:0000256" key="7">
    <source>
        <dbReference type="ARBA" id="ARBA00023065"/>
    </source>
</evidence>
<reference evidence="11 12" key="1">
    <citation type="submission" date="2020-08" db="EMBL/GenBank/DDBJ databases">
        <title>Genome public.</title>
        <authorList>
            <person name="Liu C."/>
            <person name="Sun Q."/>
        </authorList>
    </citation>
    <scope>NUCLEOTIDE SEQUENCE [LARGE SCALE GENOMIC DNA]</scope>
    <source>
        <strain evidence="11 12">NSJ-26</strain>
    </source>
</reference>
<dbReference type="NCBIfam" id="NF002780">
    <property type="entry name" value="PRK02898.1"/>
    <property type="match status" value="1"/>
</dbReference>
<dbReference type="RefSeq" id="WP_249324275.1">
    <property type="nucleotide sequence ID" value="NZ_JACRTK010000004.1"/>
</dbReference>